<sequence length="233" mass="24449">MDSLGTWPQPLSGDDRAFDRQVLQRLRSAEAPAAGDRPGLRERLGTSLLLVIPLVSALVVVLLWQRAAAGGSALPLVLIAVVLVVAAVWWVSRLKRAFAAAQQRLGTRLADVVVHGVGVVREVTVAPVPDRDPAGPGTGTPSAPETAGTDDGGPAPAEGPVRARLELSVTPVRGERFSTVVEAVYDAGSARRLEAGAHGPVRFLRDDPAGTTVIETRLSAEQVQEVYRAAALN</sequence>
<accession>A0A0U3GFJ1</accession>
<feature type="region of interest" description="Disordered" evidence="1">
    <location>
        <begin position="125"/>
        <end position="159"/>
    </location>
</feature>
<evidence type="ECO:0000256" key="2">
    <source>
        <dbReference type="SAM" id="Phobius"/>
    </source>
</evidence>
<feature type="transmembrane region" description="Helical" evidence="2">
    <location>
        <begin position="47"/>
        <end position="67"/>
    </location>
</feature>
<dbReference type="Proteomes" id="UP000321155">
    <property type="component" value="Unassembled WGS sequence"/>
</dbReference>
<evidence type="ECO:0000256" key="1">
    <source>
        <dbReference type="SAM" id="MobiDB-lite"/>
    </source>
</evidence>
<organism evidence="3 5">
    <name type="scientific">Kocuria flava</name>
    <dbReference type="NCBI Taxonomy" id="446860"/>
    <lineage>
        <taxon>Bacteria</taxon>
        <taxon>Bacillati</taxon>
        <taxon>Actinomycetota</taxon>
        <taxon>Actinomycetes</taxon>
        <taxon>Micrococcales</taxon>
        <taxon>Micrococcaceae</taxon>
        <taxon>Kocuria</taxon>
    </lineage>
</organism>
<evidence type="ECO:0000313" key="5">
    <source>
        <dbReference type="Proteomes" id="UP000057181"/>
    </source>
</evidence>
<dbReference type="Proteomes" id="UP000057181">
    <property type="component" value="Chromosome"/>
</dbReference>
<keyword evidence="2" id="KW-1133">Transmembrane helix</keyword>
<dbReference type="KEGG" id="kfv:AS188_02675"/>
<reference evidence="4 6" key="2">
    <citation type="submission" date="2019-07" db="EMBL/GenBank/DDBJ databases">
        <title>Whole genome shotgun sequence of Kocuria flava NBRC 107626.</title>
        <authorList>
            <person name="Hosoyama A."/>
            <person name="Uohara A."/>
            <person name="Ohji S."/>
            <person name="Ichikawa N."/>
        </authorList>
    </citation>
    <scope>NUCLEOTIDE SEQUENCE [LARGE SCALE GENOMIC DNA]</scope>
    <source>
        <strain evidence="4 6">NBRC 107626</strain>
    </source>
</reference>
<evidence type="ECO:0000313" key="3">
    <source>
        <dbReference type="EMBL" id="ALU38830.1"/>
    </source>
</evidence>
<feature type="compositionally biased region" description="Low complexity" evidence="1">
    <location>
        <begin position="139"/>
        <end position="149"/>
    </location>
</feature>
<keyword evidence="2" id="KW-0812">Transmembrane</keyword>
<reference evidence="3 5" key="1">
    <citation type="submission" date="2015-11" db="EMBL/GenBank/DDBJ databases">
        <title>Complete Genome Sequence of Kocuria flava strain HO-9041.</title>
        <authorList>
            <person name="Zhou M."/>
            <person name="Dai J."/>
        </authorList>
    </citation>
    <scope>NUCLEOTIDE SEQUENCE [LARGE SCALE GENOMIC DNA]</scope>
    <source>
        <strain evidence="3 5">HO-9041</strain>
    </source>
</reference>
<dbReference type="EMBL" id="BJZR01000023">
    <property type="protein sequence ID" value="GEO91848.1"/>
    <property type="molecule type" value="Genomic_DNA"/>
</dbReference>
<keyword evidence="2" id="KW-0472">Membrane</keyword>
<dbReference type="EMBL" id="CP013254">
    <property type="protein sequence ID" value="ALU38830.1"/>
    <property type="molecule type" value="Genomic_DNA"/>
</dbReference>
<feature type="transmembrane region" description="Helical" evidence="2">
    <location>
        <begin position="73"/>
        <end position="91"/>
    </location>
</feature>
<evidence type="ECO:0000313" key="6">
    <source>
        <dbReference type="Proteomes" id="UP000321155"/>
    </source>
</evidence>
<keyword evidence="6" id="KW-1185">Reference proteome</keyword>
<evidence type="ECO:0000313" key="4">
    <source>
        <dbReference type="EMBL" id="GEO91848.1"/>
    </source>
</evidence>
<dbReference type="OrthoDB" id="4879055at2"/>
<gene>
    <name evidence="3" type="ORF">AS188_02675</name>
    <name evidence="4" type="ORF">KFL01_11540</name>
</gene>
<dbReference type="AlphaFoldDB" id="A0A0U3GFJ1"/>
<name>A0A0U3GFJ1_9MICC</name>
<dbReference type="RefSeq" id="WP_058857542.1">
    <property type="nucleotide sequence ID" value="NZ_BJZR01000023.1"/>
</dbReference>
<protein>
    <submittedName>
        <fullName evidence="3">Uncharacterized protein</fullName>
    </submittedName>
</protein>
<proteinExistence type="predicted"/>